<dbReference type="Pfam" id="PF03659">
    <property type="entry name" value="Glyco_hydro_71"/>
    <property type="match status" value="1"/>
</dbReference>
<feature type="chain" id="PRO_5034849501" evidence="2">
    <location>
        <begin position="22"/>
        <end position="915"/>
    </location>
</feature>
<dbReference type="CDD" id="cd11577">
    <property type="entry name" value="GH71"/>
    <property type="match status" value="1"/>
</dbReference>
<dbReference type="InterPro" id="IPR005197">
    <property type="entry name" value="Glyco_hydro_71"/>
</dbReference>
<dbReference type="GO" id="GO:0051118">
    <property type="term" value="F:glucan endo-1,3-alpha-glucosidase activity"/>
    <property type="evidence" value="ECO:0007669"/>
    <property type="project" value="InterPro"/>
</dbReference>
<protein>
    <submittedName>
        <fullName evidence="3">Murein transglycosylase</fullName>
    </submittedName>
</protein>
<evidence type="ECO:0000313" key="4">
    <source>
        <dbReference type="Proteomes" id="UP000582016"/>
    </source>
</evidence>
<comment type="caution">
    <text evidence="3">The sequence shown here is derived from an EMBL/GenBank/DDBJ whole genome shotgun (WGS) entry which is preliminary data.</text>
</comment>
<keyword evidence="4" id="KW-1185">Reference proteome</keyword>
<evidence type="ECO:0000256" key="1">
    <source>
        <dbReference type="SAM" id="MobiDB-lite"/>
    </source>
</evidence>
<accession>A0A8H5K8U8</accession>
<feature type="signal peptide" evidence="2">
    <location>
        <begin position="1"/>
        <end position="21"/>
    </location>
</feature>
<proteinExistence type="predicted"/>
<dbReference type="AlphaFoldDB" id="A0A8H5K8U8"/>
<dbReference type="OrthoDB" id="3445803at2759"/>
<reference evidence="3 4" key="1">
    <citation type="submission" date="2020-05" db="EMBL/GenBank/DDBJ databases">
        <title>Identification and distribution of gene clusters putatively required for synthesis of sphingolipid metabolism inhibitors in phylogenetically diverse species of the filamentous fungus Fusarium.</title>
        <authorList>
            <person name="Kim H.-S."/>
            <person name="Busman M."/>
            <person name="Brown D.W."/>
            <person name="Divon H."/>
            <person name="Uhlig S."/>
            <person name="Proctor R.H."/>
        </authorList>
    </citation>
    <scope>NUCLEOTIDE SEQUENCE [LARGE SCALE GENOMIC DNA]</scope>
    <source>
        <strain evidence="3 4">NRRL 13617</strain>
    </source>
</reference>
<evidence type="ECO:0000313" key="3">
    <source>
        <dbReference type="EMBL" id="KAF5568918.1"/>
    </source>
</evidence>
<dbReference type="EMBL" id="JAAOAQ010000074">
    <property type="protein sequence ID" value="KAF5568918.1"/>
    <property type="molecule type" value="Genomic_DNA"/>
</dbReference>
<dbReference type="Gene3D" id="3.20.20.80">
    <property type="entry name" value="Glycosidases"/>
    <property type="match status" value="2"/>
</dbReference>
<dbReference type="InterPro" id="IPR017853">
    <property type="entry name" value="GH"/>
</dbReference>
<evidence type="ECO:0000256" key="2">
    <source>
        <dbReference type="SAM" id="SignalP"/>
    </source>
</evidence>
<name>A0A8H5K8U8_9HYPO</name>
<sequence>MRSLTISGLLALAALPQLGLSSALERRQTSSNTATVDLSKGRGSPKHLASGFIYGIPDSGFGQSPTQIPDHFYTDMGFNYARAGGAQMSEGGWVQGLQAYVARFNSTKQNYLTSRKFGARFQLLPHDIWGTDHATSTTAWPGDNGDWTDYDKFLNQLLGDLQSNNMLDGLDIDIWNEADGSFWSRSQDQYLQMWNRTYKRIRSSSAFKNVPLVGPSSAGQPSTSNSWWVAFVKYVMANMVVPDQWTWHDEPGDVANDHGNWQTLRQQYNAPDNQVNINEYAVFSQQVATGAAWWISRLERYNYIGLRGNWLSGCALHDFMASLLGKSDDNSCTAGGYVPNGEYQVYKYYNLNMTGTRATTTGSGDGKLDVYATIGTDKVRVLTGVNIATGTWYITINNLSSVGLPTSGSLAIHTYGFVDNGHYGGVSAPTDRGVYSHTYSGNSVTFPVYQTNEDKNTAWTFEFAIQCQHYTLISSTWKFITVAPIFFVLLARLCLVSASGSNIFFVPNFTPWGGSTNGIDGALNWMGWPNDGNNKAPKDGKSVSVADGDKSYTNWLGNKKYMAPISPWFFTHYGPEVDWSKNWVFPSGSLIFDRWNEVLQKGFPMVEILTWNDYGESHYIGPLKNKHTDDGASKWSNDMPHNGWLDLSKPFIAAYKNKDTSVAKYIEKDQIIYWYRRNLKGLNCDATDTTSGRAPPKPNENYFQGRPDGWQTMEDTVYVVSLLQSAGTVIIKSGSNTVTKEVPAGATLIKVDAGLGKQTFTLKRGSTNVLSDTSLMDITAVCPCGLYNFNAYVGTVAAGFSDPLDGSGLASLTVGLHVTTCQPKPSLGTNPASPTQANDPPTVTNPGNGNACVEGAVADGQSDQCKCIRYGTAVSPPASNGREGCPASGLDDSYKGLCSYTCNHGYCPDTACRYC</sequence>
<organism evidence="3 4">
    <name type="scientific">Fusarium phyllophilum</name>
    <dbReference type="NCBI Taxonomy" id="47803"/>
    <lineage>
        <taxon>Eukaryota</taxon>
        <taxon>Fungi</taxon>
        <taxon>Dikarya</taxon>
        <taxon>Ascomycota</taxon>
        <taxon>Pezizomycotina</taxon>
        <taxon>Sordariomycetes</taxon>
        <taxon>Hypocreomycetidae</taxon>
        <taxon>Hypocreales</taxon>
        <taxon>Nectriaceae</taxon>
        <taxon>Fusarium</taxon>
        <taxon>Fusarium fujikuroi species complex</taxon>
    </lineage>
</organism>
<keyword evidence="2" id="KW-0732">Signal</keyword>
<dbReference type="Proteomes" id="UP000582016">
    <property type="component" value="Unassembled WGS sequence"/>
</dbReference>
<feature type="region of interest" description="Disordered" evidence="1">
    <location>
        <begin position="825"/>
        <end position="848"/>
    </location>
</feature>
<gene>
    <name evidence="3" type="ORF">FPHYL_2485</name>
</gene>
<dbReference type="SUPFAM" id="SSF51445">
    <property type="entry name" value="(Trans)glycosidases"/>
    <property type="match status" value="1"/>
</dbReference>